<feature type="transmembrane region" description="Helical" evidence="2">
    <location>
        <begin position="93"/>
        <end position="116"/>
    </location>
</feature>
<evidence type="ECO:0000256" key="1">
    <source>
        <dbReference type="SAM" id="MobiDB-lite"/>
    </source>
</evidence>
<keyword evidence="5" id="KW-1185">Reference proteome</keyword>
<evidence type="ECO:0000313" key="4">
    <source>
        <dbReference type="EMBL" id="KIK09312.1"/>
    </source>
</evidence>
<reference evidence="5" key="2">
    <citation type="submission" date="2015-01" db="EMBL/GenBank/DDBJ databases">
        <title>Evolutionary Origins and Diversification of the Mycorrhizal Mutualists.</title>
        <authorList>
            <consortium name="DOE Joint Genome Institute"/>
            <consortium name="Mycorrhizal Genomics Consortium"/>
            <person name="Kohler A."/>
            <person name="Kuo A."/>
            <person name="Nagy L.G."/>
            <person name="Floudas D."/>
            <person name="Copeland A."/>
            <person name="Barry K.W."/>
            <person name="Cichocki N."/>
            <person name="Veneault-Fourrey C."/>
            <person name="LaButti K."/>
            <person name="Lindquist E.A."/>
            <person name="Lipzen A."/>
            <person name="Lundell T."/>
            <person name="Morin E."/>
            <person name="Murat C."/>
            <person name="Riley R."/>
            <person name="Ohm R."/>
            <person name="Sun H."/>
            <person name="Tunlid A."/>
            <person name="Henrissat B."/>
            <person name="Grigoriev I.V."/>
            <person name="Hibbett D.S."/>
            <person name="Martin F."/>
        </authorList>
    </citation>
    <scope>NUCLEOTIDE SEQUENCE [LARGE SCALE GENOMIC DNA]</scope>
    <source>
        <strain evidence="5">LaAM-08-1</strain>
    </source>
</reference>
<dbReference type="HOGENOM" id="CLU_1740833_0_0_1"/>
<dbReference type="EMBL" id="KN838539">
    <property type="protein sequence ID" value="KIK09312.1"/>
    <property type="molecule type" value="Genomic_DNA"/>
</dbReference>
<organism evidence="4 5">
    <name type="scientific">Laccaria amethystina LaAM-08-1</name>
    <dbReference type="NCBI Taxonomy" id="1095629"/>
    <lineage>
        <taxon>Eukaryota</taxon>
        <taxon>Fungi</taxon>
        <taxon>Dikarya</taxon>
        <taxon>Basidiomycota</taxon>
        <taxon>Agaricomycotina</taxon>
        <taxon>Agaricomycetes</taxon>
        <taxon>Agaricomycetidae</taxon>
        <taxon>Agaricales</taxon>
        <taxon>Agaricineae</taxon>
        <taxon>Hydnangiaceae</taxon>
        <taxon>Laccaria</taxon>
    </lineage>
</organism>
<evidence type="ECO:0000256" key="2">
    <source>
        <dbReference type="SAM" id="Phobius"/>
    </source>
</evidence>
<keyword evidence="2" id="KW-0812">Transmembrane</keyword>
<gene>
    <name evidence="4" type="ORF">K443DRAFT_671806</name>
</gene>
<protein>
    <submittedName>
        <fullName evidence="4">Uncharacterized protein</fullName>
    </submittedName>
</protein>
<keyword evidence="2" id="KW-0472">Membrane</keyword>
<accession>A0A0C9YFW4</accession>
<feature type="compositionally biased region" description="Low complexity" evidence="1">
    <location>
        <begin position="25"/>
        <end position="64"/>
    </location>
</feature>
<feature type="signal peptide" evidence="3">
    <location>
        <begin position="1"/>
        <end position="18"/>
    </location>
</feature>
<proteinExistence type="predicted"/>
<dbReference type="AlphaFoldDB" id="A0A0C9YFW4"/>
<feature type="region of interest" description="Disordered" evidence="1">
    <location>
        <begin position="20"/>
        <end position="64"/>
    </location>
</feature>
<reference evidence="4 5" key="1">
    <citation type="submission" date="2014-04" db="EMBL/GenBank/DDBJ databases">
        <authorList>
            <consortium name="DOE Joint Genome Institute"/>
            <person name="Kuo A."/>
            <person name="Kohler A."/>
            <person name="Nagy L.G."/>
            <person name="Floudas D."/>
            <person name="Copeland A."/>
            <person name="Barry K.W."/>
            <person name="Cichocki N."/>
            <person name="Veneault-Fourrey C."/>
            <person name="LaButti K."/>
            <person name="Lindquist E.A."/>
            <person name="Lipzen A."/>
            <person name="Lundell T."/>
            <person name="Morin E."/>
            <person name="Murat C."/>
            <person name="Sun H."/>
            <person name="Tunlid A."/>
            <person name="Henrissat B."/>
            <person name="Grigoriev I.V."/>
            <person name="Hibbett D.S."/>
            <person name="Martin F."/>
            <person name="Nordberg H.P."/>
            <person name="Cantor M.N."/>
            <person name="Hua S.X."/>
        </authorList>
    </citation>
    <scope>NUCLEOTIDE SEQUENCE [LARGE SCALE GENOMIC DNA]</scope>
    <source>
        <strain evidence="4 5">LaAM-08-1</strain>
    </source>
</reference>
<keyword evidence="3" id="KW-0732">Signal</keyword>
<evidence type="ECO:0000313" key="5">
    <source>
        <dbReference type="Proteomes" id="UP000054477"/>
    </source>
</evidence>
<dbReference type="Proteomes" id="UP000054477">
    <property type="component" value="Unassembled WGS sequence"/>
</dbReference>
<keyword evidence="2" id="KW-1133">Transmembrane helix</keyword>
<name>A0A0C9YFW4_9AGAR</name>
<feature type="chain" id="PRO_5002217516" evidence="3">
    <location>
        <begin position="19"/>
        <end position="150"/>
    </location>
</feature>
<sequence>MSALSLTIAILVADKVYAKGGGGHASSHSSSSSKSSSKSSSSKSSSSKSGSSKTTSGGSGHSVIIVGSGSDAQCHDSVTNQIVRCPINSRRNIIIIVVVFSILGAVFVGVAAWQCIRRRQRNQRQLENKIVVLPFEASLKKEYQRLEDPV</sequence>
<evidence type="ECO:0000256" key="3">
    <source>
        <dbReference type="SAM" id="SignalP"/>
    </source>
</evidence>